<dbReference type="InterPro" id="IPR015943">
    <property type="entry name" value="WD40/YVTN_repeat-like_dom_sf"/>
</dbReference>
<evidence type="ECO:0000256" key="2">
    <source>
        <dbReference type="SAM" id="MobiDB-lite"/>
    </source>
</evidence>
<feature type="repeat" description="WD" evidence="1">
    <location>
        <begin position="238"/>
        <end position="270"/>
    </location>
</feature>
<comment type="caution">
    <text evidence="3">The sequence shown here is derived from an EMBL/GenBank/DDBJ whole genome shotgun (WGS) entry which is preliminary data.</text>
</comment>
<accession>A0AAV1P3H0</accession>
<evidence type="ECO:0000256" key="1">
    <source>
        <dbReference type="PROSITE-ProRule" id="PRU00221"/>
    </source>
</evidence>
<feature type="compositionally biased region" description="Acidic residues" evidence="2">
    <location>
        <begin position="677"/>
        <end position="693"/>
    </location>
</feature>
<feature type="region of interest" description="Disordered" evidence="2">
    <location>
        <begin position="493"/>
        <end position="543"/>
    </location>
</feature>
<dbReference type="Pfam" id="PF00400">
    <property type="entry name" value="WD40"/>
    <property type="match status" value="3"/>
</dbReference>
<feature type="compositionally biased region" description="Basic and acidic residues" evidence="2">
    <location>
        <begin position="494"/>
        <end position="508"/>
    </location>
</feature>
<reference evidence="3 4" key="1">
    <citation type="submission" date="2024-01" db="EMBL/GenBank/DDBJ databases">
        <authorList>
            <person name="Alioto T."/>
            <person name="Alioto T."/>
            <person name="Gomez Garrido J."/>
        </authorList>
    </citation>
    <scope>NUCLEOTIDE SEQUENCE [LARGE SCALE GENOMIC DNA]</scope>
</reference>
<dbReference type="PANTHER" id="PTHR32023:SF2">
    <property type="entry name" value="PILR ALPHA-ASSOCIATED NEURAL PROTEIN"/>
    <property type="match status" value="1"/>
</dbReference>
<sequence length="875" mass="96502">MGEVRKLQKKLRQIGNLEIKISLTPEERLKISRKAELRSRLAELQLQLSGPQQTLGIVGDGKKEKMKRQVDDAPEALPSQTPPASKILKGEEKSKARATPAPAARQRDTEGRAEIGRQRESIESAKVSDHCRDVSGGCPARTDSDKEQQLRQEEAEFKSLKASWEKAKFRLRLLEGHNDIVTCVVAVDNLVVSGSRDTTVKVWHVPTATEHKNLGGHTGGVTCLSAPPPEYCKKLAWSLSLSDKERFILSGSADCYVKIWALSIGQCVKSIYTFNAVTALCFVPEGEGYIITGSDRGKVQAWSWHTFENCQSINAHQEAVTSIQSQGPLVFSGSAEGGVSVWENRCSDRDPLRLLHHWSSQVTGCGGGSGGRLTLSPRGDRVLLAYGRAWLKILHWRTGIMSRLTNHSSITGVTDCVHQTAGLLIGSCYDLANGESTLNLFALPQCRYLASLTWPEAPRILCFAAWTTGSGDHRWVTGGRDLIVWEQLPSSGKQRGDVTAKRDSRLDSLLESEGDTEDDEETDDYEDDDDIDEGKDGLPDNTKDEGSGSWLRCVLHSISPVARLTALVSLLLVALVTQPSTCNRDDSEGEEQVDALSVQLSVTAQVTPTPLWAVVWGPTQPLEDETYHFLSSQETEPLHHHGNQQEVSTTTFEDWPYPDAGVQPREEAPLESRNQEGVEDGGTEAEETEPEEVDPQFYVTVTISTLLILTAVVITAKLCYDRSCSQHPPPLSRGVAPPLSLALPRSLASEDSRQTLHSTSSSFTDRESFSSTFLLFLLLFRLTPPPPPPSQSPLMQFSDPSREPLSVNFFHVALRHCNLLLVFHPPLYGPEHCQATQPHCVLRPAMTNSQTNSLTAMQHPITPEMPYLCFHNCFQ</sequence>
<name>A0AAV1P3H0_SCOSC</name>
<dbReference type="PROSITE" id="PS50082">
    <property type="entry name" value="WD_REPEATS_2"/>
    <property type="match status" value="2"/>
</dbReference>
<feature type="repeat" description="WD" evidence="1">
    <location>
        <begin position="174"/>
        <end position="213"/>
    </location>
</feature>
<dbReference type="Proteomes" id="UP001314229">
    <property type="component" value="Unassembled WGS sequence"/>
</dbReference>
<dbReference type="AlphaFoldDB" id="A0AAV1P3H0"/>
<keyword evidence="4" id="KW-1185">Reference proteome</keyword>
<dbReference type="SUPFAM" id="SSF50978">
    <property type="entry name" value="WD40 repeat-like"/>
    <property type="match status" value="1"/>
</dbReference>
<keyword evidence="1" id="KW-0853">WD repeat</keyword>
<evidence type="ECO:0000313" key="4">
    <source>
        <dbReference type="Proteomes" id="UP001314229"/>
    </source>
</evidence>
<feature type="region of interest" description="Disordered" evidence="2">
    <location>
        <begin position="53"/>
        <end position="148"/>
    </location>
</feature>
<dbReference type="EMBL" id="CAWUFR010000091">
    <property type="protein sequence ID" value="CAK6966255.1"/>
    <property type="molecule type" value="Genomic_DNA"/>
</dbReference>
<dbReference type="InterPro" id="IPR039628">
    <property type="entry name" value="PIANP"/>
</dbReference>
<proteinExistence type="predicted"/>
<gene>
    <name evidence="3" type="ORF">FSCOSCO3_A025123</name>
</gene>
<protein>
    <submittedName>
        <fullName evidence="3">Uncharacterized protein</fullName>
    </submittedName>
</protein>
<feature type="compositionally biased region" description="Basic and acidic residues" evidence="2">
    <location>
        <begin position="664"/>
        <end position="676"/>
    </location>
</feature>
<dbReference type="PROSITE" id="PS50294">
    <property type="entry name" value="WD_REPEATS_REGION"/>
    <property type="match status" value="1"/>
</dbReference>
<organism evidence="3 4">
    <name type="scientific">Scomber scombrus</name>
    <name type="common">Atlantic mackerel</name>
    <name type="synonym">Scomber vernalis</name>
    <dbReference type="NCBI Taxonomy" id="13677"/>
    <lineage>
        <taxon>Eukaryota</taxon>
        <taxon>Metazoa</taxon>
        <taxon>Chordata</taxon>
        <taxon>Craniata</taxon>
        <taxon>Vertebrata</taxon>
        <taxon>Euteleostomi</taxon>
        <taxon>Actinopterygii</taxon>
        <taxon>Neopterygii</taxon>
        <taxon>Teleostei</taxon>
        <taxon>Neoteleostei</taxon>
        <taxon>Acanthomorphata</taxon>
        <taxon>Pelagiaria</taxon>
        <taxon>Scombriformes</taxon>
        <taxon>Scombridae</taxon>
        <taxon>Scomber</taxon>
    </lineage>
</organism>
<feature type="compositionally biased region" description="Basic and acidic residues" evidence="2">
    <location>
        <begin position="60"/>
        <end position="71"/>
    </location>
</feature>
<dbReference type="InterPro" id="IPR036322">
    <property type="entry name" value="WD40_repeat_dom_sf"/>
</dbReference>
<feature type="region of interest" description="Disordered" evidence="2">
    <location>
        <begin position="632"/>
        <end position="693"/>
    </location>
</feature>
<dbReference type="SMART" id="SM00320">
    <property type="entry name" value="WD40"/>
    <property type="match status" value="4"/>
</dbReference>
<dbReference type="PANTHER" id="PTHR32023">
    <property type="entry name" value="PILR ALPHA-ASSOCIATED NEURAL PROTEIN"/>
    <property type="match status" value="1"/>
</dbReference>
<dbReference type="Gene3D" id="2.130.10.10">
    <property type="entry name" value="YVTN repeat-like/Quinoprotein amine dehydrogenase"/>
    <property type="match status" value="1"/>
</dbReference>
<dbReference type="GO" id="GO:0016020">
    <property type="term" value="C:membrane"/>
    <property type="evidence" value="ECO:0007669"/>
    <property type="project" value="TreeGrafter"/>
</dbReference>
<dbReference type="GO" id="GO:0050776">
    <property type="term" value="P:regulation of immune response"/>
    <property type="evidence" value="ECO:0007669"/>
    <property type="project" value="InterPro"/>
</dbReference>
<feature type="compositionally biased region" description="Acidic residues" evidence="2">
    <location>
        <begin position="510"/>
        <end position="533"/>
    </location>
</feature>
<dbReference type="InterPro" id="IPR001680">
    <property type="entry name" value="WD40_rpt"/>
</dbReference>
<evidence type="ECO:0000313" key="3">
    <source>
        <dbReference type="EMBL" id="CAK6966255.1"/>
    </source>
</evidence>
<feature type="compositionally biased region" description="Basic and acidic residues" evidence="2">
    <location>
        <begin position="105"/>
        <end position="133"/>
    </location>
</feature>
<feature type="compositionally biased region" description="Basic and acidic residues" evidence="2">
    <location>
        <begin position="534"/>
        <end position="543"/>
    </location>
</feature>